<keyword evidence="1" id="KW-1133">Transmembrane helix</keyword>
<name>A0A0G0K1U9_9BACT</name>
<dbReference type="Proteomes" id="UP000034498">
    <property type="component" value="Unassembled WGS sequence"/>
</dbReference>
<evidence type="ECO:0000313" key="2">
    <source>
        <dbReference type="EMBL" id="KKQ73683.1"/>
    </source>
</evidence>
<feature type="transmembrane region" description="Helical" evidence="1">
    <location>
        <begin position="29"/>
        <end position="55"/>
    </location>
</feature>
<evidence type="ECO:0000256" key="1">
    <source>
        <dbReference type="SAM" id="Phobius"/>
    </source>
</evidence>
<organism evidence="2 3">
    <name type="scientific">Berkelbacteria bacterium GW2011_GWB1_38_5</name>
    <dbReference type="NCBI Taxonomy" id="1618336"/>
    <lineage>
        <taxon>Bacteria</taxon>
        <taxon>Candidatus Berkelbacteria</taxon>
    </lineage>
</organism>
<comment type="caution">
    <text evidence="2">The sequence shown here is derived from an EMBL/GenBank/DDBJ whole genome shotgun (WGS) entry which is preliminary data.</text>
</comment>
<dbReference type="AlphaFoldDB" id="A0A0G0K1U9"/>
<reference evidence="2 3" key="1">
    <citation type="journal article" date="2015" name="Nature">
        <title>rRNA introns, odd ribosomes, and small enigmatic genomes across a large radiation of phyla.</title>
        <authorList>
            <person name="Brown C.T."/>
            <person name="Hug L.A."/>
            <person name="Thomas B.C."/>
            <person name="Sharon I."/>
            <person name="Castelle C.J."/>
            <person name="Singh A."/>
            <person name="Wilkins M.J."/>
            <person name="Williams K.H."/>
            <person name="Banfield J.F."/>
        </authorList>
    </citation>
    <scope>NUCLEOTIDE SEQUENCE [LARGE SCALE GENOMIC DNA]</scope>
</reference>
<accession>A0A0G0K1U9</accession>
<sequence>MKKSPLILFTQINTNKKNSRRFVKKIKKAFTLIEILLAVFVLEIGLLGIVTFYSYAIQVTKIARNETTAANLASGILDNELSAAYDNLT</sequence>
<keyword evidence="1" id="KW-0812">Transmembrane</keyword>
<keyword evidence="1" id="KW-0472">Membrane</keyword>
<dbReference type="EMBL" id="LBUX01000028">
    <property type="protein sequence ID" value="KKQ73683.1"/>
    <property type="molecule type" value="Genomic_DNA"/>
</dbReference>
<dbReference type="STRING" id="1618336.US94_C0028G0001"/>
<feature type="non-terminal residue" evidence="2">
    <location>
        <position position="89"/>
    </location>
</feature>
<proteinExistence type="predicted"/>
<evidence type="ECO:0000313" key="3">
    <source>
        <dbReference type="Proteomes" id="UP000034498"/>
    </source>
</evidence>
<gene>
    <name evidence="2" type="ORF">US94_C0028G0001</name>
</gene>
<protein>
    <recommendedName>
        <fullName evidence="4">Prepilin-type N-terminal cleavage/methylation domain-containing protein</fullName>
    </recommendedName>
</protein>
<evidence type="ECO:0008006" key="4">
    <source>
        <dbReference type="Google" id="ProtNLM"/>
    </source>
</evidence>